<dbReference type="Gramene" id="TuG1812G0300002219.01.T01">
    <property type="protein sequence ID" value="TuG1812G0300002219.01.T01.cds288411"/>
    <property type="gene ID" value="TuG1812G0300002219.01"/>
</dbReference>
<reference evidence="2" key="2">
    <citation type="submission" date="2018-03" db="EMBL/GenBank/DDBJ databases">
        <title>The Triticum urartu genome reveals the dynamic nature of wheat genome evolution.</title>
        <authorList>
            <person name="Ling H."/>
            <person name="Ma B."/>
            <person name="Shi X."/>
            <person name="Liu H."/>
            <person name="Dong L."/>
            <person name="Sun H."/>
            <person name="Cao Y."/>
            <person name="Gao Q."/>
            <person name="Zheng S."/>
            <person name="Li Y."/>
            <person name="Yu Y."/>
            <person name="Du H."/>
            <person name="Qi M."/>
            <person name="Li Y."/>
            <person name="Yu H."/>
            <person name="Cui Y."/>
            <person name="Wang N."/>
            <person name="Chen C."/>
            <person name="Wu H."/>
            <person name="Zhao Y."/>
            <person name="Zhang J."/>
            <person name="Li Y."/>
            <person name="Zhou W."/>
            <person name="Zhang B."/>
            <person name="Hu W."/>
            <person name="Eijk M."/>
            <person name="Tang J."/>
            <person name="Witsenboer H."/>
            <person name="Zhao S."/>
            <person name="Li Z."/>
            <person name="Zhang A."/>
            <person name="Wang D."/>
            <person name="Liang C."/>
        </authorList>
    </citation>
    <scope>NUCLEOTIDE SEQUENCE [LARGE SCALE GENOMIC DNA]</scope>
    <source>
        <strain evidence="2">cv. G1812</strain>
    </source>
</reference>
<dbReference type="EnsemblPlants" id="TuG1812G0300002219.01.T01">
    <property type="protein sequence ID" value="TuG1812G0300002219.01.T01.cds288411"/>
    <property type="gene ID" value="TuG1812G0300002219.01"/>
</dbReference>
<feature type="compositionally biased region" description="Pro residues" evidence="1">
    <location>
        <begin position="53"/>
        <end position="63"/>
    </location>
</feature>
<organism evidence="2 3">
    <name type="scientific">Triticum urartu</name>
    <name type="common">Red wild einkorn</name>
    <name type="synonym">Crithodium urartu</name>
    <dbReference type="NCBI Taxonomy" id="4572"/>
    <lineage>
        <taxon>Eukaryota</taxon>
        <taxon>Viridiplantae</taxon>
        <taxon>Streptophyta</taxon>
        <taxon>Embryophyta</taxon>
        <taxon>Tracheophyta</taxon>
        <taxon>Spermatophyta</taxon>
        <taxon>Magnoliopsida</taxon>
        <taxon>Liliopsida</taxon>
        <taxon>Poales</taxon>
        <taxon>Poaceae</taxon>
        <taxon>BOP clade</taxon>
        <taxon>Pooideae</taxon>
        <taxon>Triticodae</taxon>
        <taxon>Triticeae</taxon>
        <taxon>Triticinae</taxon>
        <taxon>Triticum</taxon>
    </lineage>
</organism>
<dbReference type="AlphaFoldDB" id="A0A8R7TUY4"/>
<keyword evidence="3" id="KW-1185">Reference proteome</keyword>
<proteinExistence type="predicted"/>
<evidence type="ECO:0000313" key="2">
    <source>
        <dbReference type="EnsemblPlants" id="TuG1812G0300002219.01.T01.cds288411"/>
    </source>
</evidence>
<reference evidence="2" key="3">
    <citation type="submission" date="2022-06" db="UniProtKB">
        <authorList>
            <consortium name="EnsemblPlants"/>
        </authorList>
    </citation>
    <scope>IDENTIFICATION</scope>
</reference>
<accession>A0A8R7TUY4</accession>
<name>A0A8R7TUY4_TRIUA</name>
<evidence type="ECO:0000313" key="3">
    <source>
        <dbReference type="Proteomes" id="UP000015106"/>
    </source>
</evidence>
<sequence>MFLISSITTIEINNVYADCGIVLGKKWIYCSIPTKLWHNLPISGPPRVVAGKTPPPPPPPPAATPAFGITHGRWSRRPRTPMTRHPQVRWRSTILSAATYGHEF</sequence>
<evidence type="ECO:0000256" key="1">
    <source>
        <dbReference type="SAM" id="MobiDB-lite"/>
    </source>
</evidence>
<feature type="region of interest" description="Disordered" evidence="1">
    <location>
        <begin position="48"/>
        <end position="87"/>
    </location>
</feature>
<reference evidence="3" key="1">
    <citation type="journal article" date="2013" name="Nature">
        <title>Draft genome of the wheat A-genome progenitor Triticum urartu.</title>
        <authorList>
            <person name="Ling H.Q."/>
            <person name="Zhao S."/>
            <person name="Liu D."/>
            <person name="Wang J."/>
            <person name="Sun H."/>
            <person name="Zhang C."/>
            <person name="Fan H."/>
            <person name="Li D."/>
            <person name="Dong L."/>
            <person name="Tao Y."/>
            <person name="Gao C."/>
            <person name="Wu H."/>
            <person name="Li Y."/>
            <person name="Cui Y."/>
            <person name="Guo X."/>
            <person name="Zheng S."/>
            <person name="Wang B."/>
            <person name="Yu K."/>
            <person name="Liang Q."/>
            <person name="Yang W."/>
            <person name="Lou X."/>
            <person name="Chen J."/>
            <person name="Feng M."/>
            <person name="Jian J."/>
            <person name="Zhang X."/>
            <person name="Luo G."/>
            <person name="Jiang Y."/>
            <person name="Liu J."/>
            <person name="Wang Z."/>
            <person name="Sha Y."/>
            <person name="Zhang B."/>
            <person name="Wu H."/>
            <person name="Tang D."/>
            <person name="Shen Q."/>
            <person name="Xue P."/>
            <person name="Zou S."/>
            <person name="Wang X."/>
            <person name="Liu X."/>
            <person name="Wang F."/>
            <person name="Yang Y."/>
            <person name="An X."/>
            <person name="Dong Z."/>
            <person name="Zhang K."/>
            <person name="Zhang X."/>
            <person name="Luo M.C."/>
            <person name="Dvorak J."/>
            <person name="Tong Y."/>
            <person name="Wang J."/>
            <person name="Yang H."/>
            <person name="Li Z."/>
            <person name="Wang D."/>
            <person name="Zhang A."/>
            <person name="Wang J."/>
        </authorList>
    </citation>
    <scope>NUCLEOTIDE SEQUENCE</scope>
    <source>
        <strain evidence="3">cv. G1812</strain>
    </source>
</reference>
<dbReference type="Proteomes" id="UP000015106">
    <property type="component" value="Chromosome 3"/>
</dbReference>
<protein>
    <submittedName>
        <fullName evidence="2">Uncharacterized protein</fullName>
    </submittedName>
</protein>